<protein>
    <submittedName>
        <fullName evidence="1">Uncharacterized protein</fullName>
    </submittedName>
</protein>
<accession>A0A668VPY8</accession>
<dbReference type="Proteomes" id="UP000472276">
    <property type="component" value="Unassembled WGS sequence"/>
</dbReference>
<dbReference type="PROSITE" id="PS51257">
    <property type="entry name" value="PROKAR_LIPOPROTEIN"/>
    <property type="match status" value="1"/>
</dbReference>
<sequence length="88" mass="9954">MKSICSCTCCATVSCQVIIKLSDQVTACLSDPWRPDSSSAGHDDIEAYETQNKFLNSEIYQLTKWWRKSSEQEKALMVKVGLTPFLFI</sequence>
<evidence type="ECO:0000313" key="1">
    <source>
        <dbReference type="Ensembl" id="ENSOABP00000053885.1"/>
    </source>
</evidence>
<name>A0A668VPY8_OREAU</name>
<dbReference type="AlphaFoldDB" id="A0A668VPY8"/>
<reference evidence="1" key="2">
    <citation type="submission" date="2025-09" db="UniProtKB">
        <authorList>
            <consortium name="Ensembl"/>
        </authorList>
    </citation>
    <scope>IDENTIFICATION</scope>
</reference>
<proteinExistence type="predicted"/>
<organism evidence="1 2">
    <name type="scientific">Oreochromis aureus</name>
    <name type="common">Israeli tilapia</name>
    <name type="synonym">Chromis aureus</name>
    <dbReference type="NCBI Taxonomy" id="47969"/>
    <lineage>
        <taxon>Eukaryota</taxon>
        <taxon>Metazoa</taxon>
        <taxon>Chordata</taxon>
        <taxon>Craniata</taxon>
        <taxon>Vertebrata</taxon>
        <taxon>Euteleostomi</taxon>
        <taxon>Actinopterygii</taxon>
        <taxon>Neopterygii</taxon>
        <taxon>Teleostei</taxon>
        <taxon>Neoteleostei</taxon>
        <taxon>Acanthomorphata</taxon>
        <taxon>Ovalentaria</taxon>
        <taxon>Cichlomorphae</taxon>
        <taxon>Cichliformes</taxon>
        <taxon>Cichlidae</taxon>
        <taxon>African cichlids</taxon>
        <taxon>Pseudocrenilabrinae</taxon>
        <taxon>Oreochromini</taxon>
        <taxon>Oreochromis</taxon>
    </lineage>
</organism>
<reference evidence="1" key="1">
    <citation type="submission" date="2025-08" db="UniProtKB">
        <authorList>
            <consortium name="Ensembl"/>
        </authorList>
    </citation>
    <scope>IDENTIFICATION</scope>
</reference>
<keyword evidence="2" id="KW-1185">Reference proteome</keyword>
<dbReference type="OMA" id="CTHCATV"/>
<evidence type="ECO:0000313" key="2">
    <source>
        <dbReference type="Proteomes" id="UP000472276"/>
    </source>
</evidence>
<dbReference type="Ensembl" id="ENSOABT00000055246.2">
    <property type="protein sequence ID" value="ENSOABP00000053885.1"/>
    <property type="gene ID" value="ENSOABG00000023807.2"/>
</dbReference>